<dbReference type="InterPro" id="IPR035412">
    <property type="entry name" value="Terminase_L_N"/>
</dbReference>
<dbReference type="PANTHER" id="PTHR39184">
    <property type="match status" value="1"/>
</dbReference>
<accession>A0A1T4K6M2</accession>
<name>A0A1T4K6M2_9FIRM</name>
<dbReference type="Pfam" id="PF04466">
    <property type="entry name" value="Terminase_3"/>
    <property type="match status" value="1"/>
</dbReference>
<evidence type="ECO:0000259" key="1">
    <source>
        <dbReference type="Pfam" id="PF04466"/>
    </source>
</evidence>
<dbReference type="InterPro" id="IPR027417">
    <property type="entry name" value="P-loop_NTPase"/>
</dbReference>
<proteinExistence type="predicted"/>
<feature type="domain" description="Phage terminase large subunit N-terminal" evidence="1">
    <location>
        <begin position="30"/>
        <end position="229"/>
    </location>
</feature>
<organism evidence="3 4">
    <name type="scientific">Garciella nitratireducens DSM 15102</name>
    <dbReference type="NCBI Taxonomy" id="1121911"/>
    <lineage>
        <taxon>Bacteria</taxon>
        <taxon>Bacillati</taxon>
        <taxon>Bacillota</taxon>
        <taxon>Clostridia</taxon>
        <taxon>Eubacteriales</taxon>
        <taxon>Eubacteriaceae</taxon>
        <taxon>Garciella</taxon>
    </lineage>
</organism>
<sequence>MMEVKLTSLIAPLFYEVHHAIKKNKYSHYWLKGGRGSTKSSFVSIEIIKGMMEDPDANAVILRKVKETLRESVYEQMLWAIDKLRVAHLWHESLNPLSITYKPTGQKIVFKGADKPKKVKSSKFRRGYAKFIWYEETDEFFGMSDIRTINQTLVRGGPDIQVFYTYNPPQSQNNWVNSEVEQQKLRKDTLVHSSDYRTVPKEWLGKQFLADAEHLKKTNYKKYEHEYLGVVTGTGAEVFTNVTQRRIINEEIARFDKIKRGLDFGFAADPLHYTENYYDKSRGRLFIFSEIHQTGLKNKDAVKKIKKINKLNGWITADSAEPRTISEFRDLGLRINPAKKGPGSVEHGIKWLQDLNEIIIDPERCPNTAREFSTYEIEKDSNGNLKGTYPDKNNHSIDATRYSLEDEMRGKTKVKVFKGGL</sequence>
<dbReference type="Proteomes" id="UP000196365">
    <property type="component" value="Unassembled WGS sequence"/>
</dbReference>
<dbReference type="PANTHER" id="PTHR39184:SF1">
    <property type="entry name" value="PBSX PHAGE TERMINASE LARGE SUBUNIT"/>
    <property type="match status" value="1"/>
</dbReference>
<evidence type="ECO:0000313" key="3">
    <source>
        <dbReference type="EMBL" id="SJZ38090.1"/>
    </source>
</evidence>
<dbReference type="AlphaFoldDB" id="A0A1T4K6M2"/>
<dbReference type="NCBIfam" id="TIGR01547">
    <property type="entry name" value="phage_term_2"/>
    <property type="match status" value="1"/>
</dbReference>
<dbReference type="InterPro" id="IPR035413">
    <property type="entry name" value="Terminase_L_C"/>
</dbReference>
<dbReference type="Pfam" id="PF17288">
    <property type="entry name" value="Terminase_3C"/>
    <property type="match status" value="1"/>
</dbReference>
<dbReference type="RefSeq" id="WP_087677817.1">
    <property type="nucleotide sequence ID" value="NZ_FUWV01000001.1"/>
</dbReference>
<dbReference type="EMBL" id="FUWV01000001">
    <property type="protein sequence ID" value="SJZ38090.1"/>
    <property type="molecule type" value="Genomic_DNA"/>
</dbReference>
<dbReference type="Gene3D" id="3.30.420.280">
    <property type="match status" value="1"/>
</dbReference>
<reference evidence="3 4" key="1">
    <citation type="submission" date="2017-02" db="EMBL/GenBank/DDBJ databases">
        <authorList>
            <person name="Peterson S.W."/>
        </authorList>
    </citation>
    <scope>NUCLEOTIDE SEQUENCE [LARGE SCALE GENOMIC DNA]</scope>
    <source>
        <strain evidence="3 4">DSM 15102</strain>
    </source>
</reference>
<dbReference type="Gene3D" id="3.40.50.300">
    <property type="entry name" value="P-loop containing nucleotide triphosphate hydrolases"/>
    <property type="match status" value="1"/>
</dbReference>
<dbReference type="InterPro" id="IPR052380">
    <property type="entry name" value="Viral_DNA_packaging_terminase"/>
</dbReference>
<evidence type="ECO:0000259" key="2">
    <source>
        <dbReference type="Pfam" id="PF17288"/>
    </source>
</evidence>
<dbReference type="OrthoDB" id="9768556at2"/>
<keyword evidence="4" id="KW-1185">Reference proteome</keyword>
<evidence type="ECO:0000313" key="4">
    <source>
        <dbReference type="Proteomes" id="UP000196365"/>
    </source>
</evidence>
<dbReference type="InterPro" id="IPR006437">
    <property type="entry name" value="Phage_terminase_lsu"/>
</dbReference>
<protein>
    <submittedName>
        <fullName evidence="3">Phage terminase, large subunit, PBSX family</fullName>
    </submittedName>
</protein>
<feature type="domain" description="Phage terminase large subunit C-terminal" evidence="2">
    <location>
        <begin position="263"/>
        <end position="406"/>
    </location>
</feature>
<gene>
    <name evidence="3" type="ORF">SAMN02745973_00379</name>
</gene>